<evidence type="ECO:0000256" key="7">
    <source>
        <dbReference type="ARBA" id="ARBA00012914"/>
    </source>
</evidence>
<dbReference type="InterPro" id="IPR005000">
    <property type="entry name" value="Aldolase/citrate-lyase_domain"/>
</dbReference>
<keyword evidence="9" id="KW-0963">Cytoplasm</keyword>
<reference evidence="18 19" key="1">
    <citation type="submission" date="2022-10" db="EMBL/GenBank/DDBJ databases">
        <title>High-quality genome sequences of two octocoral-associated bacteria, Endozoicomonas euniceicola EF212 and Endozoicomonas gorgoniicola PS125.</title>
        <authorList>
            <person name="Chiou Y.-J."/>
            <person name="Chen Y.-H."/>
        </authorList>
    </citation>
    <scope>NUCLEOTIDE SEQUENCE [LARGE SCALE GENOMIC DNA]</scope>
    <source>
        <strain evidence="18 19">PS125</strain>
    </source>
</reference>
<comment type="caution">
    <text evidence="18">The sequence shown here is derived from an EMBL/GenBank/DDBJ whole genome shotgun (WGS) entry which is preliminary data.</text>
</comment>
<dbReference type="PANTHER" id="PTHR32308">
    <property type="entry name" value="LYASE BETA SUBUNIT, PUTATIVE (AFU_ORTHOLOGUE AFUA_4G13030)-RELATED"/>
    <property type="match status" value="1"/>
</dbReference>
<dbReference type="EC" id="4.1.3.6" evidence="7"/>
<comment type="catalytic activity">
    <reaction evidence="16">
        <text>(3S)-citryl-CoA = oxaloacetate + acetyl-CoA</text>
        <dbReference type="Rhea" id="RHEA:20812"/>
        <dbReference type="ChEBI" id="CHEBI:16452"/>
        <dbReference type="ChEBI" id="CHEBI:57288"/>
        <dbReference type="ChEBI" id="CHEBI:57321"/>
        <dbReference type="EC" id="4.1.3.34"/>
    </reaction>
</comment>
<dbReference type="NCBIfam" id="TIGR01588">
    <property type="entry name" value="citE"/>
    <property type="match status" value="1"/>
</dbReference>
<evidence type="ECO:0000256" key="11">
    <source>
        <dbReference type="ARBA" id="ARBA00022842"/>
    </source>
</evidence>
<dbReference type="InterPro" id="IPR040442">
    <property type="entry name" value="Pyrv_kinase-like_dom_sf"/>
</dbReference>
<evidence type="ECO:0000313" key="19">
    <source>
        <dbReference type="Proteomes" id="UP001209854"/>
    </source>
</evidence>
<dbReference type="SUPFAM" id="SSF51621">
    <property type="entry name" value="Phosphoenolpyruvate/pyruvate domain"/>
    <property type="match status" value="1"/>
</dbReference>
<evidence type="ECO:0000256" key="8">
    <source>
        <dbReference type="ARBA" id="ARBA00015712"/>
    </source>
</evidence>
<proteinExistence type="inferred from homology"/>
<name>A0ABT3MZ83_9GAMM</name>
<evidence type="ECO:0000256" key="15">
    <source>
        <dbReference type="ARBA" id="ARBA00048308"/>
    </source>
</evidence>
<gene>
    <name evidence="18" type="primary">citE</name>
    <name evidence="18" type="ORF">NX722_19115</name>
</gene>
<dbReference type="InterPro" id="IPR006475">
    <property type="entry name" value="Citrate_lyase_beta_bac"/>
</dbReference>
<evidence type="ECO:0000256" key="3">
    <source>
        <dbReference type="ARBA" id="ARBA00004496"/>
    </source>
</evidence>
<dbReference type="PIRSF" id="PIRSF015582">
    <property type="entry name" value="Cit_lyase_B"/>
    <property type="match status" value="1"/>
</dbReference>
<protein>
    <recommendedName>
        <fullName evidence="8">Citrate lyase subunit beta</fullName>
        <ecNumber evidence="6">4.1.3.34</ecNumber>
        <ecNumber evidence="7">4.1.3.6</ecNumber>
    </recommendedName>
    <alternativeName>
        <fullName evidence="13">Citrate (pro-3S)-lyase subunit beta</fullName>
    </alternativeName>
    <alternativeName>
        <fullName evidence="14">Citryl-CoA lyase subunit</fullName>
    </alternativeName>
</protein>
<dbReference type="InterPro" id="IPR011206">
    <property type="entry name" value="Citrate_lyase_beta/mcl1/mcl2"/>
</dbReference>
<comment type="similarity">
    <text evidence="4">Belongs to the HpcH/HpaI aldolase family. Citrate lyase beta subunit subfamily.</text>
</comment>
<comment type="cofactor">
    <cofactor evidence="1">
        <name>Mg(2+)</name>
        <dbReference type="ChEBI" id="CHEBI:18420"/>
    </cofactor>
</comment>
<feature type="domain" description="HpcH/HpaI aldolase/citrate lyase" evidence="17">
    <location>
        <begin position="9"/>
        <end position="228"/>
    </location>
</feature>
<dbReference type="EC" id="4.1.3.34" evidence="6"/>
<dbReference type="GO" id="GO:0008815">
    <property type="term" value="F:citrate (pro-3S)-lyase activity"/>
    <property type="evidence" value="ECO:0007669"/>
    <property type="project" value="UniProtKB-EC"/>
</dbReference>
<comment type="catalytic activity">
    <reaction evidence="15">
        <text>citrate = oxaloacetate + acetate</text>
        <dbReference type="Rhea" id="RHEA:10760"/>
        <dbReference type="ChEBI" id="CHEBI:16452"/>
        <dbReference type="ChEBI" id="CHEBI:16947"/>
        <dbReference type="ChEBI" id="CHEBI:30089"/>
        <dbReference type="EC" id="4.1.3.6"/>
    </reaction>
</comment>
<evidence type="ECO:0000256" key="6">
    <source>
        <dbReference type="ARBA" id="ARBA00012258"/>
    </source>
</evidence>
<comment type="subunit">
    <text evidence="5">Oligomer with a subunit composition of (alpha,beta,gamma)6.</text>
</comment>
<dbReference type="Pfam" id="PF03328">
    <property type="entry name" value="HpcH_HpaI"/>
    <property type="match status" value="1"/>
</dbReference>
<evidence type="ECO:0000256" key="13">
    <source>
        <dbReference type="ARBA" id="ARBA00030255"/>
    </source>
</evidence>
<keyword evidence="11" id="KW-0460">Magnesium</keyword>
<evidence type="ECO:0000313" key="18">
    <source>
        <dbReference type="EMBL" id="MCW7554686.1"/>
    </source>
</evidence>
<evidence type="ECO:0000259" key="17">
    <source>
        <dbReference type="Pfam" id="PF03328"/>
    </source>
</evidence>
<comment type="subcellular location">
    <subcellularLocation>
        <location evidence="3">Cytoplasm</location>
    </subcellularLocation>
</comment>
<keyword evidence="12 18" id="KW-0456">Lyase</keyword>
<organism evidence="18 19">
    <name type="scientific">Endozoicomonas gorgoniicola</name>
    <dbReference type="NCBI Taxonomy" id="1234144"/>
    <lineage>
        <taxon>Bacteria</taxon>
        <taxon>Pseudomonadati</taxon>
        <taxon>Pseudomonadota</taxon>
        <taxon>Gammaproteobacteria</taxon>
        <taxon>Oceanospirillales</taxon>
        <taxon>Endozoicomonadaceae</taxon>
        <taxon>Endozoicomonas</taxon>
    </lineage>
</organism>
<dbReference type="RefSeq" id="WP_262564446.1">
    <property type="nucleotide sequence ID" value="NZ_JAPFCC010000001.1"/>
</dbReference>
<keyword evidence="19" id="KW-1185">Reference proteome</keyword>
<evidence type="ECO:0000256" key="16">
    <source>
        <dbReference type="ARBA" id="ARBA00049110"/>
    </source>
</evidence>
<evidence type="ECO:0000256" key="9">
    <source>
        <dbReference type="ARBA" id="ARBA00022490"/>
    </source>
</evidence>
<evidence type="ECO:0000256" key="1">
    <source>
        <dbReference type="ARBA" id="ARBA00001946"/>
    </source>
</evidence>
<sequence length="297" mass="32274">MSESMQLRRSMLFVPGHNAAMLATAHIYKPDTIMFDLEDSVALREKDTTRLMVFHALQNPLYKDIETTVRVNPLYTPYGHKDIEAVVRAGVDVVRLPMVSTVEQVLEGDRLITEIEQSCGRAVGSTKLMAAIESAAGIANVFEIAKCCPRLMGIALAAEDYVTDLKTTRSATGEELFLARSRIVVAARAAGIACYDAVHSDVNDEEGFITQARLAKQMGFDGKSLVNPRQIDLLHGVYAPTEDEVDHAITIVEAATEAANRGIGVVSLNGKMVDGPIITRAERTIALARACGMKVEL</sequence>
<dbReference type="PANTHER" id="PTHR32308:SF10">
    <property type="entry name" value="CITRATE LYASE SUBUNIT BETA"/>
    <property type="match status" value="1"/>
</dbReference>
<dbReference type="InterPro" id="IPR015813">
    <property type="entry name" value="Pyrv/PenolPyrv_kinase-like_dom"/>
</dbReference>
<evidence type="ECO:0000256" key="10">
    <source>
        <dbReference type="ARBA" id="ARBA00022723"/>
    </source>
</evidence>
<dbReference type="Proteomes" id="UP001209854">
    <property type="component" value="Unassembled WGS sequence"/>
</dbReference>
<evidence type="ECO:0000256" key="14">
    <source>
        <dbReference type="ARBA" id="ARBA00032495"/>
    </source>
</evidence>
<dbReference type="Gene3D" id="3.20.20.60">
    <property type="entry name" value="Phosphoenolpyruvate-binding domains"/>
    <property type="match status" value="1"/>
</dbReference>
<accession>A0ABT3MZ83</accession>
<evidence type="ECO:0000256" key="5">
    <source>
        <dbReference type="ARBA" id="ARBA00011382"/>
    </source>
</evidence>
<comment type="function">
    <text evidence="2">Represents a citryl-ACP lyase.</text>
</comment>
<evidence type="ECO:0000256" key="4">
    <source>
        <dbReference type="ARBA" id="ARBA00005549"/>
    </source>
</evidence>
<evidence type="ECO:0000256" key="2">
    <source>
        <dbReference type="ARBA" id="ARBA00003671"/>
    </source>
</evidence>
<dbReference type="EMBL" id="JAPFCC010000001">
    <property type="protein sequence ID" value="MCW7554686.1"/>
    <property type="molecule type" value="Genomic_DNA"/>
</dbReference>
<evidence type="ECO:0000256" key="12">
    <source>
        <dbReference type="ARBA" id="ARBA00023239"/>
    </source>
</evidence>
<keyword evidence="10" id="KW-0479">Metal-binding</keyword>
<dbReference type="GO" id="GO:0008816">
    <property type="term" value="F:citryl-CoA lyase activity"/>
    <property type="evidence" value="ECO:0007669"/>
    <property type="project" value="UniProtKB-EC"/>
</dbReference>